<protein>
    <submittedName>
        <fullName evidence="1">DsrE/DsrF-like family protein</fullName>
    </submittedName>
</protein>
<dbReference type="PANTHER" id="PTHR37691">
    <property type="entry name" value="BLR3518 PROTEIN"/>
    <property type="match status" value="1"/>
</dbReference>
<organism evidence="1 2">
    <name type="scientific">Meiothermus granaticius NBRC 107808</name>
    <dbReference type="NCBI Taxonomy" id="1227551"/>
    <lineage>
        <taxon>Bacteria</taxon>
        <taxon>Thermotogati</taxon>
        <taxon>Deinococcota</taxon>
        <taxon>Deinococci</taxon>
        <taxon>Thermales</taxon>
        <taxon>Thermaceae</taxon>
        <taxon>Meiothermus</taxon>
    </lineage>
</organism>
<dbReference type="Proteomes" id="UP000266178">
    <property type="component" value="Unassembled WGS sequence"/>
</dbReference>
<dbReference type="InterPro" id="IPR027396">
    <property type="entry name" value="DsrEFH-like"/>
</dbReference>
<proteinExistence type="predicted"/>
<accession>A0A399F681</accession>
<reference evidence="1 2" key="1">
    <citation type="submission" date="2018-08" db="EMBL/GenBank/DDBJ databases">
        <title>Meiothermus granaticius genome AF-68 sequencing project.</title>
        <authorList>
            <person name="Da Costa M.S."/>
            <person name="Albuquerque L."/>
            <person name="Raposo P."/>
            <person name="Froufe H.J.C."/>
            <person name="Barroso C.S."/>
            <person name="Egas C."/>
        </authorList>
    </citation>
    <scope>NUCLEOTIDE SEQUENCE [LARGE SCALE GENOMIC DNA]</scope>
    <source>
        <strain evidence="1 2">AF-68</strain>
    </source>
</reference>
<dbReference type="AlphaFoldDB" id="A0A399F681"/>
<comment type="caution">
    <text evidence="1">The sequence shown here is derived from an EMBL/GenBank/DDBJ whole genome shotgun (WGS) entry which is preliminary data.</text>
</comment>
<dbReference type="EMBL" id="QWLB01000034">
    <property type="protein sequence ID" value="RIH91738.1"/>
    <property type="molecule type" value="Genomic_DNA"/>
</dbReference>
<gene>
    <name evidence="1" type="ORF">Mgrana_02404</name>
</gene>
<dbReference type="Pfam" id="PF02635">
    <property type="entry name" value="DsrE"/>
    <property type="match status" value="1"/>
</dbReference>
<sequence length="110" mass="12003">MRGIRERFSVNQADRWPAALANLANLTRDYPDAAARVVTNGTGVYALLGNSDLTQKMALLAQQVEFQVCANALGEHHINPDHLPYWAQVVPAGIVALAEAQNEGYAYIKP</sequence>
<dbReference type="SUPFAM" id="SSF75169">
    <property type="entry name" value="DsrEFH-like"/>
    <property type="match status" value="1"/>
</dbReference>
<dbReference type="InterPro" id="IPR003787">
    <property type="entry name" value="Sulphur_relay_DsrE/F-like"/>
</dbReference>
<name>A0A399F681_9DEIN</name>
<keyword evidence="2" id="KW-1185">Reference proteome</keyword>
<evidence type="ECO:0000313" key="2">
    <source>
        <dbReference type="Proteomes" id="UP000266178"/>
    </source>
</evidence>
<evidence type="ECO:0000313" key="1">
    <source>
        <dbReference type="EMBL" id="RIH91738.1"/>
    </source>
</evidence>
<dbReference type="Gene3D" id="3.40.1260.10">
    <property type="entry name" value="DsrEFH-like"/>
    <property type="match status" value="1"/>
</dbReference>
<dbReference type="PANTHER" id="PTHR37691:SF1">
    <property type="entry name" value="BLR3518 PROTEIN"/>
    <property type="match status" value="1"/>
</dbReference>
<dbReference type="OrthoDB" id="6412948at2"/>